<proteinExistence type="predicted"/>
<evidence type="ECO:0000259" key="1">
    <source>
        <dbReference type="PROSITE" id="PS50994"/>
    </source>
</evidence>
<organism evidence="2 3">
    <name type="scientific">Bombyx mori</name>
    <name type="common">Silk moth</name>
    <dbReference type="NCBI Taxonomy" id="7091"/>
    <lineage>
        <taxon>Eukaryota</taxon>
        <taxon>Metazoa</taxon>
        <taxon>Ecdysozoa</taxon>
        <taxon>Arthropoda</taxon>
        <taxon>Hexapoda</taxon>
        <taxon>Insecta</taxon>
        <taxon>Pterygota</taxon>
        <taxon>Neoptera</taxon>
        <taxon>Endopterygota</taxon>
        <taxon>Lepidoptera</taxon>
        <taxon>Glossata</taxon>
        <taxon>Ditrysia</taxon>
        <taxon>Bombycoidea</taxon>
        <taxon>Bombycidae</taxon>
        <taxon>Bombycinae</taxon>
        <taxon>Bombyx</taxon>
    </lineage>
</organism>
<dbReference type="PROSITE" id="PS50994">
    <property type="entry name" value="INTEGRASE"/>
    <property type="match status" value="1"/>
</dbReference>
<dbReference type="GO" id="GO:0015074">
    <property type="term" value="P:DNA integration"/>
    <property type="evidence" value="ECO:0007669"/>
    <property type="project" value="InterPro"/>
</dbReference>
<dbReference type="InterPro" id="IPR040676">
    <property type="entry name" value="DUF5641"/>
</dbReference>
<dbReference type="Pfam" id="PF05380">
    <property type="entry name" value="Peptidase_A17"/>
    <property type="match status" value="1"/>
</dbReference>
<accession>A0A8R2QS56</accession>
<dbReference type="InterPro" id="IPR012337">
    <property type="entry name" value="RNaseH-like_sf"/>
</dbReference>
<name>A0A8R2QS56_BOMMO</name>
<dbReference type="AlphaFoldDB" id="A0A8R2QS56"/>
<dbReference type="SUPFAM" id="SSF53098">
    <property type="entry name" value="Ribonuclease H-like"/>
    <property type="match status" value="1"/>
</dbReference>
<dbReference type="InterPro" id="IPR036397">
    <property type="entry name" value="RNaseH_sf"/>
</dbReference>
<dbReference type="InterPro" id="IPR041588">
    <property type="entry name" value="Integrase_H2C2"/>
</dbReference>
<dbReference type="Proteomes" id="UP000005204">
    <property type="component" value="Unassembled WGS sequence"/>
</dbReference>
<dbReference type="Gene3D" id="3.30.420.10">
    <property type="entry name" value="Ribonuclease H-like superfamily/Ribonuclease H"/>
    <property type="match status" value="1"/>
</dbReference>
<keyword evidence="3" id="KW-1185">Reference proteome</keyword>
<reference evidence="3" key="1">
    <citation type="journal article" date="2008" name="Insect Biochem. Mol. Biol.">
        <title>The genome of a lepidopteran model insect, the silkworm Bombyx mori.</title>
        <authorList>
            <consortium name="International Silkworm Genome Consortium"/>
        </authorList>
    </citation>
    <scope>NUCLEOTIDE SEQUENCE [LARGE SCALE GENOMIC DNA]</scope>
    <source>
        <strain evidence="3">p50T</strain>
    </source>
</reference>
<evidence type="ECO:0000313" key="3">
    <source>
        <dbReference type="Proteomes" id="UP000005204"/>
    </source>
</evidence>
<dbReference type="InterPro" id="IPR008042">
    <property type="entry name" value="Retrotrans_Pao"/>
</dbReference>
<sequence length="759" mass="87140">MSNSFKIFDPLGLLSPCTIQPKIIIQKLWSQKYDWDQAVPQDIIKSWNNFCDNLPFLSSLQISRYVLCDSPDVIEIHAFSDASQYAYGACLYARSITCEGKVTVNLLCAKSKVVPLKPVTIPRLELCAALLSARLCRSVLDSIRYSPSRVVYWSDSSIVLGWLHSEPNKLKQFVANRISEILESTHPDSWRHVPTKENPADLISRGISPKDLPNLGLWWTGPEYLYKPEIEWPVLKNITYLDLPEFKSNQTISNVSAMMNPIINIKKYSKLSKIKRVLAWIKRFMHNIKNPLMKITGNLTPEELNQSFYYLCFIAQQETFMQEFISINNNNSLHHKSKLLPLSPFIENNLIRVGGRIKASNYIYDKKHPIVLSSSHHLTKLIFEHEHTRNMHAGPQLLLASVRQYIWPINGRNLAKRVVRNCVLCRRLQGKTLFPKMGDLPSQRITPDFPFKSVGLDYAGPFYIINKKGRGAKIQKCYLCLFVCLRYKCLHLEAVSDLTKEAFIMTLRRFVSRRGRPTEIFSDNGRNFVAAAKELTSFFKSNLEPISEFATQEGINFHFIPAYAPHFGGIWEAGVKSSKFHIVRVMGNTHLTFEEISTLFAQVEAILNSRPLCPLSSSPNDYQALSPGHFIIGRPINALPSPNLEGFNELRLQRYARLEQIRQHFWRRWQKEYICELQQRTKWKSNAVFLAIGDLVLIREDYVPPLNWRLGRVTKLFPGPDGISRVADINTSKGCVRRPLTRICPLPKSEDLQDDHHEG</sequence>
<evidence type="ECO:0000313" key="2">
    <source>
        <dbReference type="EnsemblMetazoa" id="XP_037867490.1"/>
    </source>
</evidence>
<dbReference type="GO" id="GO:0003676">
    <property type="term" value="F:nucleic acid binding"/>
    <property type="evidence" value="ECO:0007669"/>
    <property type="project" value="InterPro"/>
</dbReference>
<reference evidence="2" key="2">
    <citation type="submission" date="2022-06" db="UniProtKB">
        <authorList>
            <consortium name="EnsemblMetazoa"/>
        </authorList>
    </citation>
    <scope>IDENTIFICATION</scope>
    <source>
        <strain evidence="2">p50T (Dazao)</strain>
    </source>
</reference>
<protein>
    <recommendedName>
        <fullName evidence="1">Integrase catalytic domain-containing protein</fullName>
    </recommendedName>
</protein>
<feature type="domain" description="Integrase catalytic" evidence="1">
    <location>
        <begin position="446"/>
        <end position="635"/>
    </location>
</feature>
<dbReference type="PANTHER" id="PTHR47331">
    <property type="entry name" value="PHD-TYPE DOMAIN-CONTAINING PROTEIN"/>
    <property type="match status" value="1"/>
</dbReference>
<dbReference type="InterPro" id="IPR001584">
    <property type="entry name" value="Integrase_cat-core"/>
</dbReference>
<dbReference type="EnsemblMetazoa" id="XM_038011562.1">
    <property type="protein sequence ID" value="XP_037867490.1"/>
    <property type="gene ID" value="LOC119628617"/>
</dbReference>
<dbReference type="Pfam" id="PF17921">
    <property type="entry name" value="Integrase_H2C2"/>
    <property type="match status" value="1"/>
</dbReference>
<dbReference type="Pfam" id="PF18701">
    <property type="entry name" value="DUF5641"/>
    <property type="match status" value="1"/>
</dbReference>